<keyword evidence="2" id="KW-1185">Reference proteome</keyword>
<dbReference type="EMBL" id="JBGOGF010000014">
    <property type="protein sequence ID" value="MFA1773608.1"/>
    <property type="molecule type" value="Genomic_DNA"/>
</dbReference>
<organism evidence="1 2">
    <name type="scientific">Rufibacter glacialis</name>
    <dbReference type="NCBI Taxonomy" id="1259555"/>
    <lineage>
        <taxon>Bacteria</taxon>
        <taxon>Pseudomonadati</taxon>
        <taxon>Bacteroidota</taxon>
        <taxon>Cytophagia</taxon>
        <taxon>Cytophagales</taxon>
        <taxon>Hymenobacteraceae</taxon>
        <taxon>Rufibacter</taxon>
    </lineage>
</organism>
<sequence>MVAGVFYGLLSQTRLKKLARVLPDNLFHQLGLESVVTRAQTTGTVKFEVRNFSQETEAAQWLQIS</sequence>
<comment type="caution">
    <text evidence="1">The sequence shown here is derived from an EMBL/GenBank/DDBJ whole genome shotgun (WGS) entry which is preliminary data.</text>
</comment>
<dbReference type="Proteomes" id="UP001570846">
    <property type="component" value="Unassembled WGS sequence"/>
</dbReference>
<reference evidence="1 2" key="1">
    <citation type="submission" date="2024-08" db="EMBL/GenBank/DDBJ databases">
        <authorList>
            <person name="Wei W."/>
        </authorList>
    </citation>
    <scope>NUCLEOTIDE SEQUENCE [LARGE SCALE GENOMIC DNA]</scope>
    <source>
        <strain evidence="1 2">XU2</strain>
    </source>
</reference>
<evidence type="ECO:0000313" key="2">
    <source>
        <dbReference type="Proteomes" id="UP001570846"/>
    </source>
</evidence>
<name>A0ABV4RKC4_9BACT</name>
<proteinExistence type="predicted"/>
<dbReference type="RefSeq" id="WP_225840897.1">
    <property type="nucleotide sequence ID" value="NZ_BMMG01000008.1"/>
</dbReference>
<accession>A0ABV4RKC4</accession>
<evidence type="ECO:0000313" key="1">
    <source>
        <dbReference type="EMBL" id="MFA1773608.1"/>
    </source>
</evidence>
<gene>
    <name evidence="1" type="ORF">ACD591_20075</name>
</gene>
<protein>
    <submittedName>
        <fullName evidence="1">Uncharacterized protein</fullName>
    </submittedName>
</protein>